<evidence type="ECO:0000256" key="5">
    <source>
        <dbReference type="ARBA" id="ARBA00022989"/>
    </source>
</evidence>
<feature type="transmembrane region" description="Helical" evidence="8">
    <location>
        <begin position="12"/>
        <end position="40"/>
    </location>
</feature>
<dbReference type="GO" id="GO:0015729">
    <property type="term" value="P:oxaloacetate transport"/>
    <property type="evidence" value="ECO:0007669"/>
    <property type="project" value="TreeGrafter"/>
</dbReference>
<evidence type="ECO:0008006" key="11">
    <source>
        <dbReference type="Google" id="ProtNLM"/>
    </source>
</evidence>
<dbReference type="PaxDb" id="8022-A0A060Z2U0"/>
<dbReference type="Proteomes" id="UP000193380">
    <property type="component" value="Unassembled WGS sequence"/>
</dbReference>
<evidence type="ECO:0000256" key="6">
    <source>
        <dbReference type="ARBA" id="ARBA00023136"/>
    </source>
</evidence>
<keyword evidence="4 8" id="KW-0812">Transmembrane</keyword>
<dbReference type="AlphaFoldDB" id="A0A060Z2U0"/>
<organism evidence="9 10">
    <name type="scientific">Oncorhynchus mykiss</name>
    <name type="common">Rainbow trout</name>
    <name type="synonym">Salmo gairdneri</name>
    <dbReference type="NCBI Taxonomy" id="8022"/>
    <lineage>
        <taxon>Eukaryota</taxon>
        <taxon>Metazoa</taxon>
        <taxon>Chordata</taxon>
        <taxon>Craniata</taxon>
        <taxon>Vertebrata</taxon>
        <taxon>Euteleostomi</taxon>
        <taxon>Actinopterygii</taxon>
        <taxon>Neopterygii</taxon>
        <taxon>Teleostei</taxon>
        <taxon>Protacanthopterygii</taxon>
        <taxon>Salmoniformes</taxon>
        <taxon>Salmonidae</taxon>
        <taxon>Salmoninae</taxon>
        <taxon>Oncorhynchus</taxon>
    </lineage>
</organism>
<evidence type="ECO:0000313" key="10">
    <source>
        <dbReference type="Proteomes" id="UP000193380"/>
    </source>
</evidence>
<keyword evidence="7" id="KW-0915">Sodium</keyword>
<keyword evidence="7" id="KW-0739">Sodium transport</keyword>
<reference evidence="9" key="2">
    <citation type="submission" date="2014-03" db="EMBL/GenBank/DDBJ databases">
        <authorList>
            <person name="Genoscope - CEA"/>
        </authorList>
    </citation>
    <scope>NUCLEOTIDE SEQUENCE</scope>
</reference>
<sequence>MIPLCSIPPWAIAVILCLLTAIFTECASNVATATLFLPILASMSQSIGVNPLYVMVPCTLSASFAFMLPVATPPNAIVFSYGYLKVSDMAKTGIVMNILGILCITLANNSWGRAIFNLDTFPSWANTTANITTGG</sequence>
<gene>
    <name evidence="9" type="ORF">GSONMT00003993001</name>
</gene>
<dbReference type="GO" id="GO:0015741">
    <property type="term" value="P:fumarate transport"/>
    <property type="evidence" value="ECO:0007669"/>
    <property type="project" value="TreeGrafter"/>
</dbReference>
<feature type="transmembrane region" description="Helical" evidence="8">
    <location>
        <begin position="52"/>
        <end position="72"/>
    </location>
</feature>
<dbReference type="PROSITE" id="PS01271">
    <property type="entry name" value="NA_SULFATE"/>
    <property type="match status" value="1"/>
</dbReference>
<evidence type="ECO:0000256" key="3">
    <source>
        <dbReference type="ARBA" id="ARBA00022448"/>
    </source>
</evidence>
<comment type="subcellular location">
    <subcellularLocation>
        <location evidence="1">Membrane</location>
        <topology evidence="1">Multi-pass membrane protein</topology>
    </subcellularLocation>
</comment>
<dbReference type="Pfam" id="PF00939">
    <property type="entry name" value="Na_sulph_symp"/>
    <property type="match status" value="1"/>
</dbReference>
<evidence type="ECO:0000256" key="2">
    <source>
        <dbReference type="ARBA" id="ARBA00006772"/>
    </source>
</evidence>
<dbReference type="GO" id="GO:0015141">
    <property type="term" value="F:succinate transmembrane transporter activity"/>
    <property type="evidence" value="ECO:0007669"/>
    <property type="project" value="TreeGrafter"/>
</dbReference>
<name>A0A060Z2U0_ONCMY</name>
<dbReference type="PANTHER" id="PTHR10283:SF134">
    <property type="entry name" value="SOLUTE CARRIER FAMILY 13 MEMBER 5A"/>
    <property type="match status" value="1"/>
</dbReference>
<dbReference type="GO" id="GO:0005886">
    <property type="term" value="C:plasma membrane"/>
    <property type="evidence" value="ECO:0007669"/>
    <property type="project" value="TreeGrafter"/>
</dbReference>
<proteinExistence type="inferred from homology"/>
<dbReference type="GO" id="GO:0017153">
    <property type="term" value="F:sodium:dicarboxylate symporter activity"/>
    <property type="evidence" value="ECO:0007669"/>
    <property type="project" value="TreeGrafter"/>
</dbReference>
<dbReference type="InterPro" id="IPR001898">
    <property type="entry name" value="SLC13A/DASS"/>
</dbReference>
<keyword evidence="5 8" id="KW-1133">Transmembrane helix</keyword>
<feature type="transmembrane region" description="Helical" evidence="8">
    <location>
        <begin position="92"/>
        <end position="111"/>
    </location>
</feature>
<dbReference type="STRING" id="8022.A0A060Z2U0"/>
<evidence type="ECO:0000256" key="1">
    <source>
        <dbReference type="ARBA" id="ARBA00004141"/>
    </source>
</evidence>
<keyword evidence="6 8" id="KW-0472">Membrane</keyword>
<dbReference type="InterPro" id="IPR031312">
    <property type="entry name" value="Na/sul_symport_CS"/>
</dbReference>
<protein>
    <recommendedName>
        <fullName evidence="11">Solute carrier family 13 member 5</fullName>
    </recommendedName>
</protein>
<reference evidence="9" key="1">
    <citation type="journal article" date="2014" name="Nat. Commun.">
        <title>The rainbow trout genome provides novel insights into evolution after whole-genome duplication in vertebrates.</title>
        <authorList>
            <person name="Berthelot C."/>
            <person name="Brunet F."/>
            <person name="Chalopin D."/>
            <person name="Juanchich A."/>
            <person name="Bernard M."/>
            <person name="Noel B."/>
            <person name="Bento P."/>
            <person name="Da Silva C."/>
            <person name="Labadie K."/>
            <person name="Alberti A."/>
            <person name="Aury J.M."/>
            <person name="Louis A."/>
            <person name="Dehais P."/>
            <person name="Bardou P."/>
            <person name="Montfort J."/>
            <person name="Klopp C."/>
            <person name="Cabau C."/>
            <person name="Gaspin C."/>
            <person name="Thorgaard G.H."/>
            <person name="Boussaha M."/>
            <person name="Quillet E."/>
            <person name="Guyomard R."/>
            <person name="Galiana D."/>
            <person name="Bobe J."/>
            <person name="Volff J.N."/>
            <person name="Genet C."/>
            <person name="Wincker P."/>
            <person name="Jaillon O."/>
            <person name="Roest Crollius H."/>
            <person name="Guiguen Y."/>
        </authorList>
    </citation>
    <scope>NUCLEOTIDE SEQUENCE [LARGE SCALE GENOMIC DNA]</scope>
</reference>
<keyword evidence="3" id="KW-0813">Transport</keyword>
<dbReference type="PANTHER" id="PTHR10283">
    <property type="entry name" value="SOLUTE CARRIER FAMILY 13 MEMBER"/>
    <property type="match status" value="1"/>
</dbReference>
<dbReference type="GO" id="GO:0015137">
    <property type="term" value="F:citrate transmembrane transporter activity"/>
    <property type="evidence" value="ECO:0007669"/>
    <property type="project" value="TreeGrafter"/>
</dbReference>
<evidence type="ECO:0000256" key="8">
    <source>
        <dbReference type="SAM" id="Phobius"/>
    </source>
</evidence>
<comment type="similarity">
    <text evidence="2">Belongs to the SLC13A/DASS transporter (TC 2.A.47) family. NADC subfamily.</text>
</comment>
<accession>A0A060Z2U0</accession>
<evidence type="ECO:0000256" key="4">
    <source>
        <dbReference type="ARBA" id="ARBA00022692"/>
    </source>
</evidence>
<evidence type="ECO:0000313" key="9">
    <source>
        <dbReference type="EMBL" id="CDQ98316.1"/>
    </source>
</evidence>
<evidence type="ECO:0000256" key="7">
    <source>
        <dbReference type="ARBA" id="ARBA00023201"/>
    </source>
</evidence>
<dbReference type="EMBL" id="FR936586">
    <property type="protein sequence ID" value="CDQ98316.1"/>
    <property type="molecule type" value="Genomic_DNA"/>
</dbReference>
<keyword evidence="7" id="KW-0406">Ion transport</keyword>